<proteinExistence type="inferred from homology"/>
<dbReference type="InterPro" id="IPR005260">
    <property type="entry name" value="Asp_kin_monofn"/>
</dbReference>
<organism evidence="12 13">
    <name type="scientific">Thermaurantimonas aggregans</name>
    <dbReference type="NCBI Taxonomy" id="2173829"/>
    <lineage>
        <taxon>Bacteria</taxon>
        <taxon>Pseudomonadati</taxon>
        <taxon>Bacteroidota</taxon>
        <taxon>Flavobacteriia</taxon>
        <taxon>Flavobacteriales</taxon>
        <taxon>Schleiferiaceae</taxon>
        <taxon>Thermaurantimonas</taxon>
    </lineage>
</organism>
<evidence type="ECO:0000256" key="10">
    <source>
        <dbReference type="RuleBase" id="RU004249"/>
    </source>
</evidence>
<dbReference type="GO" id="GO:0004072">
    <property type="term" value="F:aspartate kinase activity"/>
    <property type="evidence" value="ECO:0007669"/>
    <property type="project" value="UniProtKB-EC"/>
</dbReference>
<dbReference type="PANTHER" id="PTHR21499:SF59">
    <property type="entry name" value="ASPARTOKINASE"/>
    <property type="match status" value="1"/>
</dbReference>
<evidence type="ECO:0000256" key="9">
    <source>
        <dbReference type="RuleBase" id="RU003448"/>
    </source>
</evidence>
<keyword evidence="6 8" id="KW-0067">ATP-binding</keyword>
<dbReference type="InterPro" id="IPR001048">
    <property type="entry name" value="Asp/Glu/Uridylate_kinase"/>
</dbReference>
<dbReference type="UniPathway" id="UPA00050">
    <property type="reaction ID" value="UER00461"/>
</dbReference>
<protein>
    <recommendedName>
        <fullName evidence="9">Aspartokinase</fullName>
        <ecNumber evidence="9">2.7.2.4</ecNumber>
    </recommendedName>
</protein>
<keyword evidence="3 9" id="KW-0808">Transferase</keyword>
<dbReference type="GO" id="GO:0005524">
    <property type="term" value="F:ATP binding"/>
    <property type="evidence" value="ECO:0007669"/>
    <property type="project" value="UniProtKB-KW"/>
</dbReference>
<feature type="binding site" evidence="8">
    <location>
        <begin position="5"/>
        <end position="8"/>
    </location>
    <ligand>
        <name>ATP</name>
        <dbReference type="ChEBI" id="CHEBI:30616"/>
    </ligand>
</feature>
<comment type="pathway">
    <text evidence="10">Amino-acid biosynthesis; L-threonine biosynthesis; L-threonine from L-aspartate: step 1/5.</text>
</comment>
<comment type="pathway">
    <text evidence="1 10">Amino-acid biosynthesis; L-lysine biosynthesis via DAP pathway; (S)-tetrahydrodipicolinate from L-aspartate: step 1/4.</text>
</comment>
<dbReference type="SUPFAM" id="SSF53633">
    <property type="entry name" value="Carbamate kinase-like"/>
    <property type="match status" value="1"/>
</dbReference>
<reference evidence="12 13" key="1">
    <citation type="submission" date="2018-11" db="EMBL/GenBank/DDBJ databases">
        <title>Schleiferia aggregans sp. nov., a moderately thermophilic heterotrophic bacterium isolated from microbial mats at a terrestrial hot spring.</title>
        <authorList>
            <person name="Iino T."/>
            <person name="Ohkuma M."/>
            <person name="Haruta S."/>
        </authorList>
    </citation>
    <scope>NUCLEOTIDE SEQUENCE [LARGE SCALE GENOMIC DNA]</scope>
    <source>
        <strain evidence="12 13">LA</strain>
    </source>
</reference>
<dbReference type="CDD" id="cd04243">
    <property type="entry name" value="AAK_AK-HSDH-like"/>
    <property type="match status" value="1"/>
</dbReference>
<evidence type="ECO:0000256" key="7">
    <source>
        <dbReference type="ARBA" id="ARBA00047872"/>
    </source>
</evidence>
<comment type="caution">
    <text evidence="12">The sequence shown here is derived from an EMBL/GenBank/DDBJ whole genome shotgun (WGS) entry which is preliminary data.</text>
</comment>
<evidence type="ECO:0000313" key="12">
    <source>
        <dbReference type="EMBL" id="GCD77681.1"/>
    </source>
</evidence>
<dbReference type="GO" id="GO:0009088">
    <property type="term" value="P:threonine biosynthetic process"/>
    <property type="evidence" value="ECO:0007669"/>
    <property type="project" value="UniProtKB-UniPathway"/>
</dbReference>
<dbReference type="Proteomes" id="UP000286715">
    <property type="component" value="Unassembled WGS sequence"/>
</dbReference>
<keyword evidence="5 9" id="KW-0418">Kinase</keyword>
<dbReference type="UniPathway" id="UPA00051">
    <property type="reaction ID" value="UER00462"/>
</dbReference>
<comment type="pathway">
    <text evidence="10">Amino-acid biosynthesis; L-methionine biosynthesis via de novo pathway; L-homoserine from L-aspartate: step 1/3.</text>
</comment>
<dbReference type="EMBL" id="BHZE01000009">
    <property type="protein sequence ID" value="GCD77681.1"/>
    <property type="molecule type" value="Genomic_DNA"/>
</dbReference>
<dbReference type="GO" id="GO:0005829">
    <property type="term" value="C:cytosol"/>
    <property type="evidence" value="ECO:0007669"/>
    <property type="project" value="TreeGrafter"/>
</dbReference>
<dbReference type="AlphaFoldDB" id="A0A401XL26"/>
<dbReference type="OrthoDB" id="9799110at2"/>
<evidence type="ECO:0000256" key="5">
    <source>
        <dbReference type="ARBA" id="ARBA00022777"/>
    </source>
</evidence>
<feature type="domain" description="Aspartate/glutamate/uridylate kinase" evidence="11">
    <location>
        <begin position="2"/>
        <end position="278"/>
    </location>
</feature>
<dbReference type="PANTHER" id="PTHR21499">
    <property type="entry name" value="ASPARTATE KINASE"/>
    <property type="match status" value="1"/>
</dbReference>
<dbReference type="Gene3D" id="1.20.120.1320">
    <property type="entry name" value="Aspartokinase, catalytic domain"/>
    <property type="match status" value="1"/>
</dbReference>
<evidence type="ECO:0000313" key="13">
    <source>
        <dbReference type="Proteomes" id="UP000286715"/>
    </source>
</evidence>
<gene>
    <name evidence="12" type="primary">lysC</name>
    <name evidence="12" type="ORF">JCM31826_11630</name>
</gene>
<dbReference type="InterPro" id="IPR036393">
    <property type="entry name" value="AceGlu_kinase-like_sf"/>
</dbReference>
<keyword evidence="4 8" id="KW-0547">Nucleotide-binding</keyword>
<sequence length="419" mass="47625">MKVFKFGGASVKDAQGVKNIARIIQLFENDGLIIVVSAMGKTTNALEEVVRSHYYEQGDWQAKLDEIRAYHLSIMSELFANPHHIVYEEVEHTFYQLRLICQTKPEADYNLVYDRIVSYGEIISTRIVSAYLSDVGVENTWLDARKLIKTDQNYRFARVNWNFTEILLRQAIRNPESRYVVQGFIGSDDNYHATTLGREGSDYTAAIVAYCLDAESVTIWKDVPGVLNGDPKVFENTVLLNKISFSEAIELAYYGASVIHPKTIQPLKHKGIPLMVKSFVDPQSPGTVIENGSPLDPMVPCYIRKTNQALLNVRTTDLAFIVEEHLSQIYAMFHRYGIRVNLAQNTATSSTFIINHDPVNVPLLLDSLRKSFEIDYSEGLVLYTIRHYSESDIKIFLQNKDPLLQQTTPTVYQLAVRDV</sequence>
<dbReference type="PIRSF" id="PIRSF000726">
    <property type="entry name" value="Asp_kin"/>
    <property type="match status" value="1"/>
</dbReference>
<feature type="binding site" evidence="8">
    <location>
        <position position="43"/>
    </location>
    <ligand>
        <name>substrate</name>
    </ligand>
</feature>
<comment type="similarity">
    <text evidence="2 9">Belongs to the aspartokinase family.</text>
</comment>
<evidence type="ECO:0000256" key="2">
    <source>
        <dbReference type="ARBA" id="ARBA00010122"/>
    </source>
</evidence>
<dbReference type="EC" id="2.7.2.4" evidence="9"/>
<keyword evidence="13" id="KW-1185">Reference proteome</keyword>
<accession>A0A401XL26</accession>
<dbReference type="NCBIfam" id="TIGR00657">
    <property type="entry name" value="asp_kinases"/>
    <property type="match status" value="1"/>
</dbReference>
<evidence type="ECO:0000256" key="6">
    <source>
        <dbReference type="ARBA" id="ARBA00022840"/>
    </source>
</evidence>
<dbReference type="GO" id="GO:0009090">
    <property type="term" value="P:homoserine biosynthetic process"/>
    <property type="evidence" value="ECO:0007669"/>
    <property type="project" value="TreeGrafter"/>
</dbReference>
<comment type="catalytic activity">
    <reaction evidence="7 9">
        <text>L-aspartate + ATP = 4-phospho-L-aspartate + ADP</text>
        <dbReference type="Rhea" id="RHEA:23776"/>
        <dbReference type="ChEBI" id="CHEBI:29991"/>
        <dbReference type="ChEBI" id="CHEBI:30616"/>
        <dbReference type="ChEBI" id="CHEBI:57535"/>
        <dbReference type="ChEBI" id="CHEBI:456216"/>
        <dbReference type="EC" id="2.7.2.4"/>
    </reaction>
</comment>
<evidence type="ECO:0000256" key="1">
    <source>
        <dbReference type="ARBA" id="ARBA00004766"/>
    </source>
</evidence>
<evidence type="ECO:0000256" key="4">
    <source>
        <dbReference type="ARBA" id="ARBA00022741"/>
    </source>
</evidence>
<evidence type="ECO:0000259" key="11">
    <source>
        <dbReference type="Pfam" id="PF00696"/>
    </source>
</evidence>
<evidence type="ECO:0000256" key="3">
    <source>
        <dbReference type="ARBA" id="ARBA00022679"/>
    </source>
</evidence>
<dbReference type="Gene3D" id="3.40.1160.10">
    <property type="entry name" value="Acetylglutamate kinase-like"/>
    <property type="match status" value="1"/>
</dbReference>
<dbReference type="InterPro" id="IPR042199">
    <property type="entry name" value="AsparK_Bifunc_asparK/hSer_DH"/>
</dbReference>
<evidence type="ECO:0000256" key="8">
    <source>
        <dbReference type="PIRSR" id="PIRSR000726-1"/>
    </source>
</evidence>
<dbReference type="Pfam" id="PF00696">
    <property type="entry name" value="AA_kinase"/>
    <property type="match status" value="1"/>
</dbReference>
<keyword evidence="10" id="KW-0028">Amino-acid biosynthesis</keyword>
<name>A0A401XL26_9FLAO</name>
<feature type="binding site" evidence="8">
    <location>
        <position position="121"/>
    </location>
    <ligand>
        <name>substrate</name>
    </ligand>
</feature>
<dbReference type="GO" id="GO:0009089">
    <property type="term" value="P:lysine biosynthetic process via diaminopimelate"/>
    <property type="evidence" value="ECO:0007669"/>
    <property type="project" value="UniProtKB-UniPathway"/>
</dbReference>
<dbReference type="RefSeq" id="WP_124397746.1">
    <property type="nucleotide sequence ID" value="NZ_BHZE01000009.1"/>
</dbReference>
<dbReference type="UniPathway" id="UPA00034">
    <property type="reaction ID" value="UER00015"/>
</dbReference>
<dbReference type="InterPro" id="IPR001341">
    <property type="entry name" value="Asp_kinase"/>
</dbReference>